<reference evidence="1 2" key="1">
    <citation type="journal article" date="2016" name="Mol. Biol. Evol.">
        <title>Comparative Genomics of Early-Diverging Mushroom-Forming Fungi Provides Insights into the Origins of Lignocellulose Decay Capabilities.</title>
        <authorList>
            <person name="Nagy L.G."/>
            <person name="Riley R."/>
            <person name="Tritt A."/>
            <person name="Adam C."/>
            <person name="Daum C."/>
            <person name="Floudas D."/>
            <person name="Sun H."/>
            <person name="Yadav J.S."/>
            <person name="Pangilinan J."/>
            <person name="Larsson K.H."/>
            <person name="Matsuura K."/>
            <person name="Barry K."/>
            <person name="Labutti K."/>
            <person name="Kuo R."/>
            <person name="Ohm R.A."/>
            <person name="Bhattacharya S.S."/>
            <person name="Shirouzu T."/>
            <person name="Yoshinaga Y."/>
            <person name="Martin F.M."/>
            <person name="Grigoriev I.V."/>
            <person name="Hibbett D.S."/>
        </authorList>
    </citation>
    <scope>NUCLEOTIDE SEQUENCE [LARGE SCALE GENOMIC DNA]</scope>
    <source>
        <strain evidence="1 2">HHB9708</strain>
    </source>
</reference>
<name>A0A164PZK4_9AGAM</name>
<accession>A0A164PZK4</accession>
<protein>
    <submittedName>
        <fullName evidence="1">Uncharacterized protein</fullName>
    </submittedName>
</protein>
<organism evidence="1 2">
    <name type="scientific">Sistotremastrum niveocremeum HHB9708</name>
    <dbReference type="NCBI Taxonomy" id="1314777"/>
    <lineage>
        <taxon>Eukaryota</taxon>
        <taxon>Fungi</taxon>
        <taxon>Dikarya</taxon>
        <taxon>Basidiomycota</taxon>
        <taxon>Agaricomycotina</taxon>
        <taxon>Agaricomycetes</taxon>
        <taxon>Sistotremastrales</taxon>
        <taxon>Sistotremastraceae</taxon>
        <taxon>Sertulicium</taxon>
        <taxon>Sertulicium niveocremeum</taxon>
    </lineage>
</organism>
<dbReference type="EMBL" id="KV419429">
    <property type="protein sequence ID" value="KZS89184.1"/>
    <property type="molecule type" value="Genomic_DNA"/>
</dbReference>
<evidence type="ECO:0000313" key="2">
    <source>
        <dbReference type="Proteomes" id="UP000076722"/>
    </source>
</evidence>
<dbReference type="AlphaFoldDB" id="A0A164PZK4"/>
<sequence length="74" mass="8485">MAQHNHTHDLNLCPSCGQHFEYRDTEGLCPKCKKLAAVPKDSNEYKLLLELLQCIGCGVGYQFLKTHQQSFLYK</sequence>
<keyword evidence="2" id="KW-1185">Reference proteome</keyword>
<dbReference type="Proteomes" id="UP000076722">
    <property type="component" value="Unassembled WGS sequence"/>
</dbReference>
<evidence type="ECO:0000313" key="1">
    <source>
        <dbReference type="EMBL" id="KZS89184.1"/>
    </source>
</evidence>
<proteinExistence type="predicted"/>
<gene>
    <name evidence="1" type="ORF">SISNIDRAFT_489402</name>
</gene>